<reference evidence="1 2" key="1">
    <citation type="submission" date="2020-08" db="EMBL/GenBank/DDBJ databases">
        <title>Genomic Encyclopedia of Type Strains, Phase IV (KMG-IV): sequencing the most valuable type-strain genomes for metagenomic binning, comparative biology and taxonomic classification.</title>
        <authorList>
            <person name="Goeker M."/>
        </authorList>
    </citation>
    <scope>NUCLEOTIDE SEQUENCE [LARGE SCALE GENOMIC DNA]</scope>
    <source>
        <strain evidence="1 2">DSM 17498</strain>
    </source>
</reference>
<name>A0A840N682_9BRAD</name>
<dbReference type="Proteomes" id="UP000521227">
    <property type="component" value="Unassembled WGS sequence"/>
</dbReference>
<protein>
    <submittedName>
        <fullName evidence="1">Uncharacterized protein</fullName>
    </submittedName>
</protein>
<sequence length="75" mass="8807">MPSGHIDKLDFNIENYSFAKVLVRLRFRLIESYSIVAELSRLRMVRPQFRGRPSSSNWPPACRRPFFERLPAVPS</sequence>
<evidence type="ECO:0000313" key="1">
    <source>
        <dbReference type="EMBL" id="MBB5053281.1"/>
    </source>
</evidence>
<proteinExistence type="predicted"/>
<accession>A0A840N682</accession>
<dbReference type="EMBL" id="JACHIJ010000004">
    <property type="protein sequence ID" value="MBB5053281.1"/>
    <property type="molecule type" value="Genomic_DNA"/>
</dbReference>
<dbReference type="AlphaFoldDB" id="A0A840N682"/>
<evidence type="ECO:0000313" key="2">
    <source>
        <dbReference type="Proteomes" id="UP000521227"/>
    </source>
</evidence>
<comment type="caution">
    <text evidence="1">The sequence shown here is derived from an EMBL/GenBank/DDBJ whole genome shotgun (WGS) entry which is preliminary data.</text>
</comment>
<organism evidence="1 2">
    <name type="scientific">Afipia massiliensis</name>
    <dbReference type="NCBI Taxonomy" id="211460"/>
    <lineage>
        <taxon>Bacteria</taxon>
        <taxon>Pseudomonadati</taxon>
        <taxon>Pseudomonadota</taxon>
        <taxon>Alphaproteobacteria</taxon>
        <taxon>Hyphomicrobiales</taxon>
        <taxon>Nitrobacteraceae</taxon>
        <taxon>Afipia</taxon>
    </lineage>
</organism>
<gene>
    <name evidence="1" type="ORF">HNQ36_003272</name>
</gene>